<evidence type="ECO:0000313" key="3">
    <source>
        <dbReference type="EMBL" id="MEN7538828.1"/>
    </source>
</evidence>
<keyword evidence="1" id="KW-0378">Hydrolase</keyword>
<feature type="non-terminal residue" evidence="3">
    <location>
        <position position="43"/>
    </location>
</feature>
<dbReference type="EMBL" id="JBDLBR010000015">
    <property type="protein sequence ID" value="MEN7538828.1"/>
    <property type="molecule type" value="Genomic_DNA"/>
</dbReference>
<dbReference type="Pfam" id="PF00293">
    <property type="entry name" value="NUDIX"/>
    <property type="match status" value="1"/>
</dbReference>
<dbReference type="PROSITE" id="PS51462">
    <property type="entry name" value="NUDIX"/>
    <property type="match status" value="1"/>
</dbReference>
<dbReference type="PANTHER" id="PTHR43736">
    <property type="entry name" value="ADP-RIBOSE PYROPHOSPHATASE"/>
    <property type="match status" value="1"/>
</dbReference>
<evidence type="ECO:0000313" key="4">
    <source>
        <dbReference type="Proteomes" id="UP001484535"/>
    </source>
</evidence>
<evidence type="ECO:0000259" key="2">
    <source>
        <dbReference type="PROSITE" id="PS51462"/>
    </source>
</evidence>
<keyword evidence="4" id="KW-1185">Reference proteome</keyword>
<dbReference type="InterPro" id="IPR000086">
    <property type="entry name" value="NUDIX_hydrolase_dom"/>
</dbReference>
<feature type="domain" description="Nudix hydrolase" evidence="2">
    <location>
        <begin position="1"/>
        <end position="43"/>
    </location>
</feature>
<proteinExistence type="predicted"/>
<dbReference type="Proteomes" id="UP001484535">
    <property type="component" value="Unassembled WGS sequence"/>
</dbReference>
<dbReference type="PRINTS" id="PR00502">
    <property type="entry name" value="NUDIXFAMILY"/>
</dbReference>
<organism evidence="3 4">
    <name type="scientific">Aurantiacibacter flavus</name>
    <dbReference type="NCBI Taxonomy" id="3145232"/>
    <lineage>
        <taxon>Bacteria</taxon>
        <taxon>Pseudomonadati</taxon>
        <taxon>Pseudomonadota</taxon>
        <taxon>Alphaproteobacteria</taxon>
        <taxon>Sphingomonadales</taxon>
        <taxon>Erythrobacteraceae</taxon>
        <taxon>Aurantiacibacter</taxon>
    </lineage>
</organism>
<dbReference type="Gene3D" id="3.90.79.10">
    <property type="entry name" value="Nucleoside Triphosphate Pyrophosphohydrolase"/>
    <property type="match status" value="1"/>
</dbReference>
<comment type="caution">
    <text evidence="3">The sequence shown here is derived from an EMBL/GenBank/DDBJ whole genome shotgun (WGS) entry which is preliminary data.</text>
</comment>
<evidence type="ECO:0000256" key="1">
    <source>
        <dbReference type="ARBA" id="ARBA00022801"/>
    </source>
</evidence>
<dbReference type="SUPFAM" id="SSF55811">
    <property type="entry name" value="Nudix"/>
    <property type="match status" value="1"/>
</dbReference>
<dbReference type="RefSeq" id="WP_346786292.1">
    <property type="nucleotide sequence ID" value="NZ_JBDLBR010000015.1"/>
</dbReference>
<gene>
    <name evidence="3" type="ORF">ABDJ38_16805</name>
</gene>
<sequence>MDQVLLVRRANPPDAGRWGFPGGKIETGETIEQAAIRELYEET</sequence>
<dbReference type="PANTHER" id="PTHR43736:SF1">
    <property type="entry name" value="DIHYDRONEOPTERIN TRIPHOSPHATE DIPHOSPHATASE"/>
    <property type="match status" value="1"/>
</dbReference>
<accession>A0ABV0D105</accession>
<name>A0ABV0D105_9SPHN</name>
<protein>
    <submittedName>
        <fullName evidence="3">NUDIX domain-containing protein</fullName>
    </submittedName>
</protein>
<reference evidence="3 4" key="1">
    <citation type="submission" date="2024-05" db="EMBL/GenBank/DDBJ databases">
        <authorList>
            <person name="Park S."/>
        </authorList>
    </citation>
    <scope>NUCLEOTIDE SEQUENCE [LARGE SCALE GENOMIC DNA]</scope>
    <source>
        <strain evidence="3 4">DGU5</strain>
    </source>
</reference>
<dbReference type="InterPro" id="IPR020476">
    <property type="entry name" value="Nudix_hydrolase"/>
</dbReference>
<dbReference type="InterPro" id="IPR015797">
    <property type="entry name" value="NUDIX_hydrolase-like_dom_sf"/>
</dbReference>